<comment type="caution">
    <text evidence="1">The sequence shown here is derived from an EMBL/GenBank/DDBJ whole genome shotgun (WGS) entry which is preliminary data.</text>
</comment>
<reference evidence="1" key="1">
    <citation type="journal article" date="2014" name="Front. Microbiol.">
        <title>High frequency of phylogenetically diverse reductive dehalogenase-homologous genes in deep subseafloor sedimentary metagenomes.</title>
        <authorList>
            <person name="Kawai M."/>
            <person name="Futagami T."/>
            <person name="Toyoda A."/>
            <person name="Takaki Y."/>
            <person name="Nishi S."/>
            <person name="Hori S."/>
            <person name="Arai W."/>
            <person name="Tsubouchi T."/>
            <person name="Morono Y."/>
            <person name="Uchiyama I."/>
            <person name="Ito T."/>
            <person name="Fujiyama A."/>
            <person name="Inagaki F."/>
            <person name="Takami H."/>
        </authorList>
    </citation>
    <scope>NUCLEOTIDE SEQUENCE</scope>
    <source>
        <strain evidence="1">Expedition CK06-06</strain>
    </source>
</reference>
<evidence type="ECO:0000313" key="1">
    <source>
        <dbReference type="EMBL" id="GAF70702.1"/>
    </source>
</evidence>
<accession>X0S443</accession>
<sequence length="232" mass="25563">MIMGRDDHEIYNGTVTKRFRLIRDENGAAMYNITNIVPNYRNPLRFIQANWIDGHGQYDFRNPNAYFEGQSIDTTQDGKVFLGPLPQEQDDGSSSIEAPKGFCWYPAYNSGAGALFCWTDTYVYRLDTDWVAISLSGVTDLKVFGATLFAARGTDTAYSFSTNGASFDAFSLTDTKAVKFLVAPNAAGTAQILWKYDTPNELSSNTSGVNSSSVQWTTPAFIGDTANDITNL</sequence>
<feature type="non-terminal residue" evidence="1">
    <location>
        <position position="232"/>
    </location>
</feature>
<proteinExistence type="predicted"/>
<name>X0S443_9ZZZZ</name>
<gene>
    <name evidence="1" type="ORF">S01H1_15111</name>
</gene>
<dbReference type="EMBL" id="BARS01007887">
    <property type="protein sequence ID" value="GAF70702.1"/>
    <property type="molecule type" value="Genomic_DNA"/>
</dbReference>
<organism evidence="1">
    <name type="scientific">marine sediment metagenome</name>
    <dbReference type="NCBI Taxonomy" id="412755"/>
    <lineage>
        <taxon>unclassified sequences</taxon>
        <taxon>metagenomes</taxon>
        <taxon>ecological metagenomes</taxon>
    </lineage>
</organism>
<dbReference type="AlphaFoldDB" id="X0S443"/>
<protein>
    <submittedName>
        <fullName evidence="1">Uncharacterized protein</fullName>
    </submittedName>
</protein>